<evidence type="ECO:0000256" key="5">
    <source>
        <dbReference type="SAM" id="SignalP"/>
    </source>
</evidence>
<dbReference type="SUPFAM" id="SSF63829">
    <property type="entry name" value="Calcium-dependent phosphotriesterase"/>
    <property type="match status" value="1"/>
</dbReference>
<evidence type="ECO:0000256" key="4">
    <source>
        <dbReference type="ARBA" id="ARBA00023180"/>
    </source>
</evidence>
<keyword evidence="5" id="KW-0732">Signal</keyword>
<evidence type="ECO:0000259" key="6">
    <source>
        <dbReference type="Pfam" id="PF03088"/>
    </source>
</evidence>
<comment type="subcellular location">
    <subcellularLocation>
        <location evidence="1">Vacuole</location>
    </subcellularLocation>
</comment>
<dbReference type="InterPro" id="IPR018119">
    <property type="entry name" value="Strictosidine_synth_cons-reg"/>
</dbReference>
<comment type="similarity">
    <text evidence="2">Belongs to the strictosidine synthase family.</text>
</comment>
<evidence type="ECO:0000313" key="7">
    <source>
        <dbReference type="EMBL" id="KAK8984795.1"/>
    </source>
</evidence>
<feature type="chain" id="PRO_5046027301" description="Strictosidine synthase conserved region domain-containing protein" evidence="5">
    <location>
        <begin position="23"/>
        <end position="359"/>
    </location>
</feature>
<dbReference type="PANTHER" id="PTHR10426">
    <property type="entry name" value="STRICTOSIDINE SYNTHASE-RELATED"/>
    <property type="match status" value="1"/>
</dbReference>
<keyword evidence="4" id="KW-0325">Glycoprotein</keyword>
<evidence type="ECO:0000256" key="1">
    <source>
        <dbReference type="ARBA" id="ARBA00004116"/>
    </source>
</evidence>
<dbReference type="Proteomes" id="UP001396334">
    <property type="component" value="Unassembled WGS sequence"/>
</dbReference>
<keyword evidence="3" id="KW-0926">Vacuole</keyword>
<dbReference type="Pfam" id="PF20067">
    <property type="entry name" value="SSL_N"/>
    <property type="match status" value="1"/>
</dbReference>
<accession>A0ABR2P9F9</accession>
<evidence type="ECO:0000313" key="8">
    <source>
        <dbReference type="Proteomes" id="UP001396334"/>
    </source>
</evidence>
<proteinExistence type="inferred from homology"/>
<feature type="domain" description="Strictosidine synthase conserved region" evidence="6">
    <location>
        <begin position="150"/>
        <end position="236"/>
    </location>
</feature>
<gene>
    <name evidence="7" type="ORF">V6N11_020109</name>
</gene>
<dbReference type="Gene3D" id="2.120.10.30">
    <property type="entry name" value="TolB, C-terminal domain"/>
    <property type="match status" value="1"/>
</dbReference>
<dbReference type="EMBL" id="JBBPBN010000075">
    <property type="protein sequence ID" value="KAK8984795.1"/>
    <property type="molecule type" value="Genomic_DNA"/>
</dbReference>
<dbReference type="Pfam" id="PF03088">
    <property type="entry name" value="Str_synth"/>
    <property type="match status" value="1"/>
</dbReference>
<keyword evidence="8" id="KW-1185">Reference proteome</keyword>
<feature type="signal peptide" evidence="5">
    <location>
        <begin position="1"/>
        <end position="22"/>
    </location>
</feature>
<name>A0ABR2P9F9_9ROSI</name>
<organism evidence="7 8">
    <name type="scientific">Hibiscus sabdariffa</name>
    <name type="common">roselle</name>
    <dbReference type="NCBI Taxonomy" id="183260"/>
    <lineage>
        <taxon>Eukaryota</taxon>
        <taxon>Viridiplantae</taxon>
        <taxon>Streptophyta</taxon>
        <taxon>Embryophyta</taxon>
        <taxon>Tracheophyta</taxon>
        <taxon>Spermatophyta</taxon>
        <taxon>Magnoliopsida</taxon>
        <taxon>eudicotyledons</taxon>
        <taxon>Gunneridae</taxon>
        <taxon>Pentapetalae</taxon>
        <taxon>rosids</taxon>
        <taxon>malvids</taxon>
        <taxon>Malvales</taxon>
        <taxon>Malvaceae</taxon>
        <taxon>Malvoideae</taxon>
        <taxon>Hibiscus</taxon>
    </lineage>
</organism>
<protein>
    <recommendedName>
        <fullName evidence="6">Strictosidine synthase conserved region domain-containing protein</fullName>
    </recommendedName>
</protein>
<evidence type="ECO:0000256" key="2">
    <source>
        <dbReference type="ARBA" id="ARBA00009191"/>
    </source>
</evidence>
<reference evidence="7 8" key="1">
    <citation type="journal article" date="2024" name="G3 (Bethesda)">
        <title>Genome assembly of Hibiscus sabdariffa L. provides insights into metabolisms of medicinal natural products.</title>
        <authorList>
            <person name="Kim T."/>
        </authorList>
    </citation>
    <scope>NUCLEOTIDE SEQUENCE [LARGE SCALE GENOMIC DNA]</scope>
    <source>
        <strain evidence="7">TK-2024</strain>
        <tissue evidence="7">Old leaves</tissue>
    </source>
</reference>
<dbReference type="PANTHER" id="PTHR10426:SF79">
    <property type="entry name" value="PROTEIN STRICTOSIDINE SYNTHASE-LIKE 2"/>
    <property type="match status" value="1"/>
</dbReference>
<dbReference type="InterPro" id="IPR011042">
    <property type="entry name" value="6-blade_b-propeller_TolB-like"/>
</dbReference>
<evidence type="ECO:0000256" key="3">
    <source>
        <dbReference type="ARBA" id="ARBA00022554"/>
    </source>
</evidence>
<sequence length="359" mass="39866">MTSKLFTAVATIVLFSALIVVQKPFNGKPRQMEAVPITDAVGPESVAFDPLGDGPYVGVSDGRIIKWQENEHRWIDFGTTSRNREGCLGQAEQESREQICGRPLGICFSEATADLYIADAYMGLLRLGPQGGFATPITTHADAIPFRFTNSLDINQSDGSIYFTDSSSLYQRRNYISVILSGDKTGRLLKYEQGSQQVTVLLTNLSFPNGVALSKDGSFLVFSDTTNCRILRYWLTTPRAGRLETLAQLPGFPDNIKRSPRGGFWVAMHSRRVKIVTWILSCPKLGRGLIWLVPVEVITRAYSVLSKLRGSGMAMRISEEGEVLETLELKMSSMSEVQEKGDHLWIGSINLPFLGRYRL</sequence>
<comment type="caution">
    <text evidence="7">The sequence shown here is derived from an EMBL/GenBank/DDBJ whole genome shotgun (WGS) entry which is preliminary data.</text>
</comment>